<keyword evidence="2" id="KW-1133">Transmembrane helix</keyword>
<feature type="compositionally biased region" description="Basic and acidic residues" evidence="1">
    <location>
        <begin position="279"/>
        <end position="320"/>
    </location>
</feature>
<keyword evidence="2" id="KW-0812">Transmembrane</keyword>
<evidence type="ECO:0000256" key="1">
    <source>
        <dbReference type="SAM" id="MobiDB-lite"/>
    </source>
</evidence>
<feature type="region of interest" description="Disordered" evidence="1">
    <location>
        <begin position="176"/>
        <end position="222"/>
    </location>
</feature>
<feature type="transmembrane region" description="Helical" evidence="2">
    <location>
        <begin position="78"/>
        <end position="100"/>
    </location>
</feature>
<feature type="region of interest" description="Disordered" evidence="1">
    <location>
        <begin position="273"/>
        <end position="342"/>
    </location>
</feature>
<feature type="compositionally biased region" description="Low complexity" evidence="1">
    <location>
        <begin position="187"/>
        <end position="212"/>
    </location>
</feature>
<reference evidence="3 4" key="1">
    <citation type="submission" date="2023-11" db="EMBL/GenBank/DDBJ databases">
        <title>Dfirmibasis_genome.</title>
        <authorList>
            <person name="Edelbroek B."/>
            <person name="Kjellin J."/>
            <person name="Jerlstrom-Hultqvist J."/>
            <person name="Soderbom F."/>
        </authorList>
    </citation>
    <scope>NUCLEOTIDE SEQUENCE [LARGE SCALE GENOMIC DNA]</scope>
    <source>
        <strain evidence="3 4">TNS-C-14</strain>
    </source>
</reference>
<feature type="transmembrane region" description="Helical" evidence="2">
    <location>
        <begin position="24"/>
        <end position="44"/>
    </location>
</feature>
<protein>
    <submittedName>
        <fullName evidence="3">Uncharacterized protein</fullName>
    </submittedName>
</protein>
<comment type="caution">
    <text evidence="3">The sequence shown here is derived from an EMBL/GenBank/DDBJ whole genome shotgun (WGS) entry which is preliminary data.</text>
</comment>
<gene>
    <name evidence="3" type="ORF">RB653_005127</name>
</gene>
<keyword evidence="2" id="KW-0472">Membrane</keyword>
<evidence type="ECO:0000313" key="3">
    <source>
        <dbReference type="EMBL" id="KAK5583530.1"/>
    </source>
</evidence>
<dbReference type="Proteomes" id="UP001344447">
    <property type="component" value="Unassembled WGS sequence"/>
</dbReference>
<organism evidence="3 4">
    <name type="scientific">Dictyostelium firmibasis</name>
    <dbReference type="NCBI Taxonomy" id="79012"/>
    <lineage>
        <taxon>Eukaryota</taxon>
        <taxon>Amoebozoa</taxon>
        <taxon>Evosea</taxon>
        <taxon>Eumycetozoa</taxon>
        <taxon>Dictyostelia</taxon>
        <taxon>Dictyosteliales</taxon>
        <taxon>Dictyosteliaceae</taxon>
        <taxon>Dictyostelium</taxon>
    </lineage>
</organism>
<name>A0AAN7UBU4_9MYCE</name>
<accession>A0AAN7UBU4</accession>
<sequence length="342" mass="39835">MNATTTSKNKQPKPTTTFIKIIGFWFYIIQILTVFFSWRVYFLFVDNEKKIQNNNNTDKKESDEKQKLTFKEKVQHNFFCLFTDTLYFMMLIITCTLFFWRLKDTLSILNKSDSSKYKQIIWDQFTGGFVEFGSFIVLLLLKWPVIFKVFWNKGTEKEDKSTWSQIFMREFSQEVDKNKLGGPKPPTTNTTNFSGNGSSSSTAHRTTTSTSSQANNKRAMSDDEWRHAFRRDLQNIGFEFDSQTGDVSKFPPTEVMEQYQKSAEFRDLILSAGSLKGGQQDKNKNNQDDNGPKIKEYDDDHKEEKEEIEEKTNEQQKDDETSTSTTPSSNKKTKKGKKSKRN</sequence>
<keyword evidence="4" id="KW-1185">Reference proteome</keyword>
<evidence type="ECO:0000256" key="2">
    <source>
        <dbReference type="SAM" id="Phobius"/>
    </source>
</evidence>
<feature type="transmembrane region" description="Helical" evidence="2">
    <location>
        <begin position="120"/>
        <end position="141"/>
    </location>
</feature>
<evidence type="ECO:0000313" key="4">
    <source>
        <dbReference type="Proteomes" id="UP001344447"/>
    </source>
</evidence>
<feature type="compositionally biased region" description="Basic residues" evidence="1">
    <location>
        <begin position="331"/>
        <end position="342"/>
    </location>
</feature>
<dbReference type="AlphaFoldDB" id="A0AAN7UBU4"/>
<proteinExistence type="predicted"/>
<dbReference type="EMBL" id="JAVFKY010000001">
    <property type="protein sequence ID" value="KAK5583530.1"/>
    <property type="molecule type" value="Genomic_DNA"/>
</dbReference>